<dbReference type="InterPro" id="IPR041726">
    <property type="entry name" value="ACAD10_11_N"/>
</dbReference>
<dbReference type="Gene3D" id="3.30.200.20">
    <property type="entry name" value="Phosphorylase Kinase, domain 1"/>
    <property type="match status" value="1"/>
</dbReference>
<accession>A0A1E8CFD1</accession>
<dbReference type="Gene3D" id="3.90.1200.10">
    <property type="match status" value="1"/>
</dbReference>
<dbReference type="GO" id="GO:0016740">
    <property type="term" value="F:transferase activity"/>
    <property type="evidence" value="ECO:0007669"/>
    <property type="project" value="UniProtKB-KW"/>
</dbReference>
<dbReference type="InterPro" id="IPR052898">
    <property type="entry name" value="ACAD10-like"/>
</dbReference>
<dbReference type="Proteomes" id="UP000175669">
    <property type="component" value="Unassembled WGS sequence"/>
</dbReference>
<dbReference type="Pfam" id="PF01636">
    <property type="entry name" value="APH"/>
    <property type="match status" value="1"/>
</dbReference>
<dbReference type="EMBL" id="MASR01000003">
    <property type="protein sequence ID" value="OFE11181.1"/>
    <property type="molecule type" value="Genomic_DNA"/>
</dbReference>
<feature type="domain" description="Aminoglycoside phosphotransferase" evidence="1">
    <location>
        <begin position="38"/>
        <end position="260"/>
    </location>
</feature>
<sequence length="350" mass="39380">MSAETSNNNQSSLTPAQHSALHQWLQQTLPDYTGHFDLEKFAAGQSNPSFLLNTGTHKYVLRRKPAGELLASAHAVDREFRLISALQHTDVAVPTAVALCEDDNVIGSMFYLMSYEDGDILWDPSLPTTPVAQRYDYYRALVESLARLHRVDYHALGLDDFGRPGNYYERQLSRWSKQYQASATSELPQMDALIQWLQQHLPEDDGQCSIIHGDYRLDNVIFYRGEAKIRAVLDWELATLGHPMADLAYYCMALRLPRSGEMQGLHGEDLTALNIPDENAIISHYCDVRGIDKPAHWTFYLAFSFFRLAAILQGVYKRGLDGNASSDKALRMGRLVAPLAAQGLKTTLED</sequence>
<comment type="caution">
    <text evidence="2">The sequence shown here is derived from an EMBL/GenBank/DDBJ whole genome shotgun (WGS) entry which is preliminary data.</text>
</comment>
<dbReference type="PANTHER" id="PTHR47829">
    <property type="entry name" value="HYDROLASE, PUTATIVE (AFU_ORTHOLOGUE AFUA_1G12880)-RELATED"/>
    <property type="match status" value="1"/>
</dbReference>
<dbReference type="AlphaFoldDB" id="A0A1E8CFD1"/>
<reference evidence="3" key="1">
    <citation type="submission" date="2016-07" db="EMBL/GenBank/DDBJ databases">
        <authorList>
            <person name="Florea S."/>
            <person name="Webb J.S."/>
            <person name="Jaromczyk J."/>
            <person name="Schardl C.L."/>
        </authorList>
    </citation>
    <scope>NUCLEOTIDE SEQUENCE [LARGE SCALE GENOMIC DNA]</scope>
    <source>
        <strain evidence="3">KCTC 42131</strain>
    </source>
</reference>
<keyword evidence="3" id="KW-1185">Reference proteome</keyword>
<dbReference type="PANTHER" id="PTHR47829:SF3">
    <property type="entry name" value="AMINOGLYCOSIDE PHOSPHOTRANSFERASE DOMAIN-CONTAINING PROTEIN"/>
    <property type="match status" value="1"/>
</dbReference>
<evidence type="ECO:0000313" key="2">
    <source>
        <dbReference type="EMBL" id="OFE11181.1"/>
    </source>
</evidence>
<name>A0A1E8CFD1_9GAMM</name>
<dbReference type="STRING" id="1524254.PHACT_15175"/>
<keyword evidence="2" id="KW-0808">Transferase</keyword>
<dbReference type="InterPro" id="IPR011009">
    <property type="entry name" value="Kinase-like_dom_sf"/>
</dbReference>
<dbReference type="SUPFAM" id="SSF56112">
    <property type="entry name" value="Protein kinase-like (PK-like)"/>
    <property type="match status" value="1"/>
</dbReference>
<evidence type="ECO:0000313" key="3">
    <source>
        <dbReference type="Proteomes" id="UP000175669"/>
    </source>
</evidence>
<dbReference type="InterPro" id="IPR002575">
    <property type="entry name" value="Aminoglycoside_PTrfase"/>
</dbReference>
<gene>
    <name evidence="2" type="ORF">PHACT_15175</name>
</gene>
<protein>
    <submittedName>
        <fullName evidence="2">Aminoglycoside phosphotransferase</fullName>
    </submittedName>
</protein>
<dbReference type="RefSeq" id="WP_070119117.1">
    <property type="nucleotide sequence ID" value="NZ_MASR01000003.1"/>
</dbReference>
<dbReference type="OrthoDB" id="3806873at2"/>
<proteinExistence type="predicted"/>
<organism evidence="2 3">
    <name type="scientific">Pseudohongiella acticola</name>
    <dbReference type="NCBI Taxonomy" id="1524254"/>
    <lineage>
        <taxon>Bacteria</taxon>
        <taxon>Pseudomonadati</taxon>
        <taxon>Pseudomonadota</taxon>
        <taxon>Gammaproteobacteria</taxon>
        <taxon>Pseudomonadales</taxon>
        <taxon>Pseudohongiellaceae</taxon>
        <taxon>Pseudohongiella</taxon>
    </lineage>
</organism>
<evidence type="ECO:0000259" key="1">
    <source>
        <dbReference type="Pfam" id="PF01636"/>
    </source>
</evidence>
<dbReference type="CDD" id="cd05154">
    <property type="entry name" value="ACAD10_11_N-like"/>
    <property type="match status" value="1"/>
</dbReference>